<dbReference type="RefSeq" id="WP_182457604.1">
    <property type="nucleotide sequence ID" value="NZ_CP059732.1"/>
</dbReference>
<evidence type="ECO:0000256" key="12">
    <source>
        <dbReference type="SAM" id="SignalP"/>
    </source>
</evidence>
<evidence type="ECO:0000256" key="7">
    <source>
        <dbReference type="ARBA" id="ARBA00022837"/>
    </source>
</evidence>
<feature type="chain" id="PRO_5028911479" description="Beta-galactosidase" evidence="12">
    <location>
        <begin position="22"/>
        <end position="1099"/>
    </location>
</feature>
<dbReference type="PRINTS" id="PR00132">
    <property type="entry name" value="GLHYDRLASE2"/>
</dbReference>
<protein>
    <recommendedName>
        <fullName evidence="5 10">Beta-galactosidase</fullName>
        <ecNumber evidence="5 10">3.2.1.23</ecNumber>
    </recommendedName>
    <alternativeName>
        <fullName evidence="9 10">Lactase</fullName>
    </alternativeName>
</protein>
<dbReference type="GO" id="GO:0004565">
    <property type="term" value="F:beta-galactosidase activity"/>
    <property type="evidence" value="ECO:0007669"/>
    <property type="project" value="UniProtKB-EC"/>
</dbReference>
<feature type="region of interest" description="Disordered" evidence="11">
    <location>
        <begin position="830"/>
        <end position="850"/>
    </location>
</feature>
<accession>A0A7G5GNP6</accession>
<dbReference type="InterPro" id="IPR036156">
    <property type="entry name" value="Beta-gal/glucu_dom_sf"/>
</dbReference>
<sequence length="1099" mass="123818">MHKRLLLPIFLTILRLTSSQAQTLPDWEDPQVISQHTEKPHANLIPFATEQQALTASDWRTSPHVKLLNGSWKFRWVKHPKLIPVDFYQPTTNDQNWDNLPVPSNWQVVGAREGRPYDRPIFTNIKHPFPATPPRITADTNAVGLYRMRFTIPASFQDREIFLHFAGVQSTCRVYLNGQPIGYHEDSMTPAEFLLTDKLKAGENLLAVEVINWSDGSYLEDQDFWRFSGIFRDVFLVATPKTYLRDLTIVTDLDDQYRDASLKLTANVRHLATGTQAPYRIRFTLYDPKRTVVFSETINSENATDAGQEALFRLKKDIKAPLLWSAETPALYTLTTQLIGADGQVSEAVSQRIGFREMTLTDGQLLVNGKAVTYKGVNRHEFDPNTGRVISRESMIQDIKLMKQYNINAVRTSHYPNVTDWYDLCDEYGLYVIDEANIESHDLWGKGQTPAAKPEWRDAFVARGRAMVERDKNHPSIVIWSLGNETGMGQNFKDMADIMRLIDPTRPIHYEGRQPYNSTSLTNFDIISTMYPSVDDMVKLMEKDPHRPVIVCEYAHAMGNSVGNLKDYWTAIDKYPRMQGAFIWDWVDQGLRLKNKAGKAYTDHINYIDGANACDGLVNPDRTPQPEINEVKLVYQYVKLNTAAPLVPGQPVKLNVRNTYDFQSLEPFRFEWELIRNGEVVQRGGESNLVAKPGQTQVLTLPIKLNATVDTRQIDGNARPSAAALAERSAQSGEYFLNVSVRLKQATSWAPAGHEVASGQFPIKTDSPTPIVMGMNRIPAVKMTATPAVVTIRGKEFAVVFDKGTGTLSQWIYKGKNLLAQASTAERSAEPGLQPSFWRVPTDNDEGGGQASYAARWRKAGVDTIKARPVEFKLDPRPQMVRVSCTNDLMAVGGSLRQQTDYIVYGTGDIQVTTTYTPSGILPPLARVGMQVQLPTSFTNFTWYGRGPFESYADRKDAAKVGLYESKVANQFFPYTMAQENGNKTDVRWAKLTDEQGFGVLFMSDMSNNSLLNINARDYTDAALLKAKQPNTQDLERGNVTVLNIDMAQMGLGGDDSWSPRVHPDYLLPANKPYTYSFRMRPVDVRTKVTEEVNLSLPR</sequence>
<dbReference type="InterPro" id="IPR006101">
    <property type="entry name" value="Glyco_hydro_2"/>
</dbReference>
<keyword evidence="8 10" id="KW-0326">Glycosidase</keyword>
<comment type="subunit">
    <text evidence="4">Monomer.</text>
</comment>
<dbReference type="SMART" id="SM01038">
    <property type="entry name" value="Bgal_small_N"/>
    <property type="match status" value="1"/>
</dbReference>
<dbReference type="InterPro" id="IPR032312">
    <property type="entry name" value="LacZ_4"/>
</dbReference>
<evidence type="ECO:0000256" key="9">
    <source>
        <dbReference type="ARBA" id="ARBA00032230"/>
    </source>
</evidence>
<dbReference type="GO" id="GO:0009341">
    <property type="term" value="C:beta-galactosidase complex"/>
    <property type="evidence" value="ECO:0007669"/>
    <property type="project" value="InterPro"/>
</dbReference>
<dbReference type="InterPro" id="IPR023230">
    <property type="entry name" value="Glyco_hydro_2_CS"/>
</dbReference>
<dbReference type="Pfam" id="PF02929">
    <property type="entry name" value="Bgal_small_N"/>
    <property type="match status" value="1"/>
</dbReference>
<dbReference type="InterPro" id="IPR017853">
    <property type="entry name" value="GH"/>
</dbReference>
<evidence type="ECO:0000256" key="8">
    <source>
        <dbReference type="ARBA" id="ARBA00023295"/>
    </source>
</evidence>
<dbReference type="Pfam" id="PF02837">
    <property type="entry name" value="Glyco_hydro_2_N"/>
    <property type="match status" value="1"/>
</dbReference>
<feature type="domain" description="Beta galactosidase small chain/" evidence="13">
    <location>
        <begin position="791"/>
        <end position="1081"/>
    </location>
</feature>
<dbReference type="EMBL" id="CP059732">
    <property type="protein sequence ID" value="QMW00488.1"/>
    <property type="molecule type" value="Genomic_DNA"/>
</dbReference>
<dbReference type="InterPro" id="IPR013783">
    <property type="entry name" value="Ig-like_fold"/>
</dbReference>
<evidence type="ECO:0000256" key="6">
    <source>
        <dbReference type="ARBA" id="ARBA00022801"/>
    </source>
</evidence>
<dbReference type="KEGG" id="sfol:H3H32_21060"/>
<dbReference type="InterPro" id="IPR014718">
    <property type="entry name" value="GH-type_carb-bd"/>
</dbReference>
<dbReference type="SUPFAM" id="SSF49785">
    <property type="entry name" value="Galactose-binding domain-like"/>
    <property type="match status" value="1"/>
</dbReference>
<evidence type="ECO:0000313" key="15">
    <source>
        <dbReference type="Proteomes" id="UP000515369"/>
    </source>
</evidence>
<dbReference type="Pfam" id="PF02836">
    <property type="entry name" value="Glyco_hydro_2_C"/>
    <property type="match status" value="1"/>
</dbReference>
<dbReference type="InterPro" id="IPR006104">
    <property type="entry name" value="Glyco_hydro_2_N"/>
</dbReference>
<dbReference type="InterPro" id="IPR023232">
    <property type="entry name" value="Glyco_hydro_2_AS"/>
</dbReference>
<dbReference type="Proteomes" id="UP000515369">
    <property type="component" value="Chromosome"/>
</dbReference>
<dbReference type="SUPFAM" id="SSF51445">
    <property type="entry name" value="(Trans)glycosidases"/>
    <property type="match status" value="1"/>
</dbReference>
<evidence type="ECO:0000256" key="1">
    <source>
        <dbReference type="ARBA" id="ARBA00001412"/>
    </source>
</evidence>
<dbReference type="Pfam" id="PF00703">
    <property type="entry name" value="Glyco_hydro_2"/>
    <property type="match status" value="1"/>
</dbReference>
<gene>
    <name evidence="14" type="ORF">H3H32_21060</name>
</gene>
<evidence type="ECO:0000256" key="5">
    <source>
        <dbReference type="ARBA" id="ARBA00012756"/>
    </source>
</evidence>
<dbReference type="Gene3D" id="2.60.40.10">
    <property type="entry name" value="Immunoglobulins"/>
    <property type="match status" value="2"/>
</dbReference>
<evidence type="ECO:0000256" key="4">
    <source>
        <dbReference type="ARBA" id="ARBA00011245"/>
    </source>
</evidence>
<comment type="cofactor">
    <cofactor evidence="2">
        <name>Ca(2+)</name>
        <dbReference type="ChEBI" id="CHEBI:29108"/>
    </cofactor>
</comment>
<dbReference type="GO" id="GO:0030246">
    <property type="term" value="F:carbohydrate binding"/>
    <property type="evidence" value="ECO:0007669"/>
    <property type="project" value="InterPro"/>
</dbReference>
<evidence type="ECO:0000256" key="3">
    <source>
        <dbReference type="ARBA" id="ARBA00007401"/>
    </source>
</evidence>
<keyword evidence="6 10" id="KW-0378">Hydrolase</keyword>
<evidence type="ECO:0000313" key="14">
    <source>
        <dbReference type="EMBL" id="QMW00488.1"/>
    </source>
</evidence>
<dbReference type="InterPro" id="IPR006103">
    <property type="entry name" value="Glyco_hydro_2_cat"/>
</dbReference>
<keyword evidence="12" id="KW-0732">Signal</keyword>
<evidence type="ECO:0000256" key="11">
    <source>
        <dbReference type="SAM" id="MobiDB-lite"/>
    </source>
</evidence>
<dbReference type="EC" id="3.2.1.23" evidence="5 10"/>
<keyword evidence="15" id="KW-1185">Reference proteome</keyword>
<dbReference type="PROSITE" id="PS00608">
    <property type="entry name" value="GLYCOSYL_HYDROL_F2_2"/>
    <property type="match status" value="1"/>
</dbReference>
<dbReference type="InterPro" id="IPR008979">
    <property type="entry name" value="Galactose-bd-like_sf"/>
</dbReference>
<dbReference type="InterPro" id="IPR006102">
    <property type="entry name" value="Ig-like_GH2"/>
</dbReference>
<dbReference type="InterPro" id="IPR011013">
    <property type="entry name" value="Gal_mutarotase_sf_dom"/>
</dbReference>
<comment type="catalytic activity">
    <reaction evidence="1 10">
        <text>Hydrolysis of terminal non-reducing beta-D-galactose residues in beta-D-galactosides.</text>
        <dbReference type="EC" id="3.2.1.23"/>
    </reaction>
</comment>
<evidence type="ECO:0000259" key="13">
    <source>
        <dbReference type="SMART" id="SM01038"/>
    </source>
</evidence>
<organism evidence="14 15">
    <name type="scientific">Spirosoma foliorum</name>
    <dbReference type="NCBI Taxonomy" id="2710596"/>
    <lineage>
        <taxon>Bacteria</taxon>
        <taxon>Pseudomonadati</taxon>
        <taxon>Bacteroidota</taxon>
        <taxon>Cytophagia</taxon>
        <taxon>Cytophagales</taxon>
        <taxon>Cytophagaceae</taxon>
        <taxon>Spirosoma</taxon>
    </lineage>
</organism>
<dbReference type="Gene3D" id="2.60.120.260">
    <property type="entry name" value="Galactose-binding domain-like"/>
    <property type="match status" value="1"/>
</dbReference>
<dbReference type="Pfam" id="PF16353">
    <property type="entry name" value="LacZ_4"/>
    <property type="match status" value="1"/>
</dbReference>
<dbReference type="PANTHER" id="PTHR46323:SF2">
    <property type="entry name" value="BETA-GALACTOSIDASE"/>
    <property type="match status" value="1"/>
</dbReference>
<comment type="similarity">
    <text evidence="3 10">Belongs to the glycosyl hydrolase 2 family.</text>
</comment>
<evidence type="ECO:0000256" key="2">
    <source>
        <dbReference type="ARBA" id="ARBA00001913"/>
    </source>
</evidence>
<dbReference type="SUPFAM" id="SSF74650">
    <property type="entry name" value="Galactose mutarotase-like"/>
    <property type="match status" value="1"/>
</dbReference>
<dbReference type="PANTHER" id="PTHR46323">
    <property type="entry name" value="BETA-GALACTOSIDASE"/>
    <property type="match status" value="1"/>
</dbReference>
<evidence type="ECO:0000256" key="10">
    <source>
        <dbReference type="RuleBase" id="RU361154"/>
    </source>
</evidence>
<proteinExistence type="inferred from homology"/>
<dbReference type="AlphaFoldDB" id="A0A7G5GNP6"/>
<reference evidence="14 15" key="1">
    <citation type="submission" date="2020-07" db="EMBL/GenBank/DDBJ databases">
        <title>Spirosoma foliorum sp. nov., isolated from the leaves on the Nejang mountain Korea, Republic of.</title>
        <authorList>
            <person name="Ho H."/>
            <person name="Lee Y.-J."/>
            <person name="Nurcahyanto D.-A."/>
            <person name="Kim S.-G."/>
        </authorList>
    </citation>
    <scope>NUCLEOTIDE SEQUENCE [LARGE SCALE GENOMIC DNA]</scope>
    <source>
        <strain evidence="14 15">PL0136</strain>
    </source>
</reference>
<dbReference type="Gene3D" id="2.70.98.10">
    <property type="match status" value="1"/>
</dbReference>
<dbReference type="Gene3D" id="3.20.20.80">
    <property type="entry name" value="Glycosidases"/>
    <property type="match status" value="1"/>
</dbReference>
<dbReference type="InterPro" id="IPR004199">
    <property type="entry name" value="B-gal_small/dom_5"/>
</dbReference>
<dbReference type="GO" id="GO:0005990">
    <property type="term" value="P:lactose catabolic process"/>
    <property type="evidence" value="ECO:0007669"/>
    <property type="project" value="TreeGrafter"/>
</dbReference>
<dbReference type="PROSITE" id="PS00719">
    <property type="entry name" value="GLYCOSYL_HYDROL_F2_1"/>
    <property type="match status" value="1"/>
</dbReference>
<keyword evidence="7" id="KW-0106">Calcium</keyword>
<dbReference type="InterPro" id="IPR050347">
    <property type="entry name" value="Bact_Beta-galactosidase"/>
</dbReference>
<dbReference type="SUPFAM" id="SSF49303">
    <property type="entry name" value="beta-Galactosidase/glucuronidase domain"/>
    <property type="match status" value="2"/>
</dbReference>
<feature type="signal peptide" evidence="12">
    <location>
        <begin position="1"/>
        <end position="21"/>
    </location>
</feature>
<name>A0A7G5GNP6_9BACT</name>